<dbReference type="AlphaFoldDB" id="A0A6J2WLV0"/>
<feature type="domain" description="C-type lectin" evidence="5">
    <location>
        <begin position="78"/>
        <end position="200"/>
    </location>
</feature>
<evidence type="ECO:0000256" key="4">
    <source>
        <dbReference type="SAM" id="SignalP"/>
    </source>
</evidence>
<evidence type="ECO:0000259" key="5">
    <source>
        <dbReference type="PROSITE" id="PS50041"/>
    </source>
</evidence>
<dbReference type="PANTHER" id="PTHR22799:SF3">
    <property type="entry name" value="TETRANECTIN"/>
    <property type="match status" value="1"/>
</dbReference>
<gene>
    <name evidence="7" type="primary">clec3bb</name>
</gene>
<keyword evidence="6" id="KW-1185">Reference proteome</keyword>
<dbReference type="SMART" id="SM00034">
    <property type="entry name" value="CLECT"/>
    <property type="match status" value="1"/>
</dbReference>
<keyword evidence="3" id="KW-0175">Coiled coil</keyword>
<evidence type="ECO:0000256" key="1">
    <source>
        <dbReference type="ARBA" id="ARBA00022734"/>
    </source>
</evidence>
<dbReference type="PROSITE" id="PS00615">
    <property type="entry name" value="C_TYPE_LECTIN_1"/>
    <property type="match status" value="1"/>
</dbReference>
<dbReference type="SUPFAM" id="SSF56436">
    <property type="entry name" value="C-type lectin-like"/>
    <property type="match status" value="1"/>
</dbReference>
<dbReference type="RefSeq" id="XP_030644291.1">
    <property type="nucleotide sequence ID" value="XM_030788431.1"/>
</dbReference>
<reference evidence="7" key="1">
    <citation type="submission" date="2025-08" db="UniProtKB">
        <authorList>
            <consortium name="RefSeq"/>
        </authorList>
    </citation>
    <scope>IDENTIFICATION</scope>
</reference>
<dbReference type="FunFam" id="3.10.100.10:FF:000010">
    <property type="entry name" value="C-type lectin domain family 3 member A"/>
    <property type="match status" value="1"/>
</dbReference>
<keyword evidence="2" id="KW-1015">Disulfide bond</keyword>
<keyword evidence="4" id="KW-0732">Signal</keyword>
<feature type="coiled-coil region" evidence="3">
    <location>
        <begin position="38"/>
        <end position="65"/>
    </location>
</feature>
<dbReference type="Gene3D" id="3.10.100.10">
    <property type="entry name" value="Mannose-Binding Protein A, subunit A"/>
    <property type="match status" value="1"/>
</dbReference>
<organism evidence="6 7">
    <name type="scientific">Chanos chanos</name>
    <name type="common">Milkfish</name>
    <name type="synonym">Mugil chanos</name>
    <dbReference type="NCBI Taxonomy" id="29144"/>
    <lineage>
        <taxon>Eukaryota</taxon>
        <taxon>Metazoa</taxon>
        <taxon>Chordata</taxon>
        <taxon>Craniata</taxon>
        <taxon>Vertebrata</taxon>
        <taxon>Euteleostomi</taxon>
        <taxon>Actinopterygii</taxon>
        <taxon>Neopterygii</taxon>
        <taxon>Teleostei</taxon>
        <taxon>Ostariophysi</taxon>
        <taxon>Gonorynchiformes</taxon>
        <taxon>Chanidae</taxon>
        <taxon>Chanos</taxon>
    </lineage>
</organism>
<evidence type="ECO:0000256" key="3">
    <source>
        <dbReference type="SAM" id="Coils"/>
    </source>
</evidence>
<dbReference type="Proteomes" id="UP000504632">
    <property type="component" value="Chromosome 12"/>
</dbReference>
<evidence type="ECO:0000256" key="2">
    <source>
        <dbReference type="ARBA" id="ARBA00023157"/>
    </source>
</evidence>
<dbReference type="GO" id="GO:0005615">
    <property type="term" value="C:extracellular space"/>
    <property type="evidence" value="ECO:0007669"/>
    <property type="project" value="TreeGrafter"/>
</dbReference>
<dbReference type="PROSITE" id="PS50041">
    <property type="entry name" value="C_TYPE_LECTIN_2"/>
    <property type="match status" value="1"/>
</dbReference>
<dbReference type="PANTHER" id="PTHR22799">
    <property type="entry name" value="TETRANECTIN-RELATED"/>
    <property type="match status" value="1"/>
</dbReference>
<dbReference type="Pfam" id="PF00059">
    <property type="entry name" value="Lectin_C"/>
    <property type="match status" value="1"/>
</dbReference>
<dbReference type="GO" id="GO:0030282">
    <property type="term" value="P:bone mineralization"/>
    <property type="evidence" value="ECO:0007669"/>
    <property type="project" value="TreeGrafter"/>
</dbReference>
<dbReference type="InParanoid" id="A0A6J2WLV0"/>
<evidence type="ECO:0000313" key="6">
    <source>
        <dbReference type="Proteomes" id="UP000504632"/>
    </source>
</evidence>
<sequence>MESTRTFLLLGLLLLYLTHQSDQQLAPKKKPTAKKDVQSQASVAIKELQQQINEIIEEMTVLKEQQALQTVCLKGTKINRKCFLADKLKKTYHTASEDCISKGGTLSTPLTSDENYHLSEYVRQSIGPNEKIWLGVNDMQTEGVWVDKYSSAVVYKNWEASGRSPQPDGGSAENCAVLSEGSGGKWLDENCRQERASVCEFNIV</sequence>
<dbReference type="InterPro" id="IPR018378">
    <property type="entry name" value="C-type_lectin_CS"/>
</dbReference>
<proteinExistence type="predicted"/>
<dbReference type="SUPFAM" id="SSF57944">
    <property type="entry name" value="Triple coiled coil domain of C-type lectins"/>
    <property type="match status" value="1"/>
</dbReference>
<evidence type="ECO:0000313" key="7">
    <source>
        <dbReference type="RefSeq" id="XP_030644291.1"/>
    </source>
</evidence>
<dbReference type="InterPro" id="IPR016186">
    <property type="entry name" value="C-type_lectin-like/link_sf"/>
</dbReference>
<dbReference type="OrthoDB" id="6366227at2759"/>
<dbReference type="InterPro" id="IPR051663">
    <property type="entry name" value="CLec_Tetranectin-domain"/>
</dbReference>
<dbReference type="CTD" id="100537161"/>
<dbReference type="InterPro" id="IPR016187">
    <property type="entry name" value="CTDL_fold"/>
</dbReference>
<name>A0A6J2WLV0_CHACN</name>
<accession>A0A6J2WLV0</accession>
<dbReference type="GO" id="GO:0030246">
    <property type="term" value="F:carbohydrate binding"/>
    <property type="evidence" value="ECO:0007669"/>
    <property type="project" value="UniProtKB-KW"/>
</dbReference>
<protein>
    <submittedName>
        <fullName evidence="7">Tetranectin</fullName>
    </submittedName>
</protein>
<keyword evidence="1" id="KW-0430">Lectin</keyword>
<dbReference type="InterPro" id="IPR001304">
    <property type="entry name" value="C-type_lectin-like"/>
</dbReference>
<feature type="chain" id="PRO_5027093605" evidence="4">
    <location>
        <begin position="24"/>
        <end position="204"/>
    </location>
</feature>
<feature type="signal peptide" evidence="4">
    <location>
        <begin position="1"/>
        <end position="23"/>
    </location>
</feature>
<dbReference type="GeneID" id="115824674"/>